<dbReference type="RefSeq" id="WP_089728463.1">
    <property type="nucleotide sequence ID" value="NZ_FNGI01000005.1"/>
</dbReference>
<accession>A0A1G9LPV3</accession>
<evidence type="ECO:0000313" key="3">
    <source>
        <dbReference type="Proteomes" id="UP000198654"/>
    </source>
</evidence>
<dbReference type="Proteomes" id="UP000198654">
    <property type="component" value="Unassembled WGS sequence"/>
</dbReference>
<reference evidence="2 3" key="1">
    <citation type="submission" date="2016-10" db="EMBL/GenBank/DDBJ databases">
        <authorList>
            <person name="de Groot N.N."/>
        </authorList>
    </citation>
    <scope>NUCLEOTIDE SEQUENCE [LARGE SCALE GENOMIC DNA]</scope>
    <source>
        <strain evidence="2 3">DSM 14789</strain>
    </source>
</reference>
<dbReference type="AlphaFoldDB" id="A0A1G9LPV3"/>
<feature type="region of interest" description="Disordered" evidence="1">
    <location>
        <begin position="254"/>
        <end position="276"/>
    </location>
</feature>
<evidence type="ECO:0000313" key="2">
    <source>
        <dbReference type="EMBL" id="SDL64042.1"/>
    </source>
</evidence>
<proteinExistence type="predicted"/>
<gene>
    <name evidence="2" type="ORF">SAMN05661010_02203</name>
</gene>
<organism evidence="2 3">
    <name type="scientific">Modicisalibacter muralis</name>
    <dbReference type="NCBI Taxonomy" id="119000"/>
    <lineage>
        <taxon>Bacteria</taxon>
        <taxon>Pseudomonadati</taxon>
        <taxon>Pseudomonadota</taxon>
        <taxon>Gammaproteobacteria</taxon>
        <taxon>Oceanospirillales</taxon>
        <taxon>Halomonadaceae</taxon>
        <taxon>Modicisalibacter</taxon>
    </lineage>
</organism>
<dbReference type="EMBL" id="FNGI01000005">
    <property type="protein sequence ID" value="SDL64042.1"/>
    <property type="molecule type" value="Genomic_DNA"/>
</dbReference>
<name>A0A1G9LPV3_9GAMM</name>
<dbReference type="OrthoDB" id="226361at2"/>
<sequence>MSRYTFNTPALQGPKDLTAIGREDALPELLATWDEHLTGWTRMGIIGNPWSNQYDAPRDWYFDPTETGWPKGDSLPIDWQPFPNRLTTFFQNDQVSNGGQLSQALSDSQLLELADHGQITLGDTTWKLWDADPKAPNILKTPATKCPEIDWQGKWVAFSPPGPRGWLDEYCEWSITYGDSQASSIQSVMFTCENPAYWLSLWRIDPNIVLALYRRYIDSAAVLEDLYLRYSADTPTGKKGEAVVDPTTGYPAYDPTNKWNRGTRRVPGKQGGAMHLTSPPNTLSAEIYLAAASSILRKAANPSNPQALICCSRYGQNFRNSDPHIGAQGNAVVGGQKQRISLADPVGLYIQTPNWDLFETPDGTSASAFWKVTRGSTGQGSSASDKDSILQAVFEVPADRGYGIGDIKINGQPIRHAGQIAKTFKIALRVSAMKPDQHTPPNQPQSCVTSQIEARMQPWPVQMVPEALFYGLSASDLPALLQPGASNLFMLVVQGASRDTTADNARIQFDRAGVNAQVVEYLPDASAIPGQTDGGGTQGYLLKISVDASAQPGAIGIRALNPWEAGNTSVAEHPFETGLGMVAAPSGK</sequence>
<evidence type="ECO:0000256" key="1">
    <source>
        <dbReference type="SAM" id="MobiDB-lite"/>
    </source>
</evidence>
<keyword evidence="3" id="KW-1185">Reference proteome</keyword>
<protein>
    <submittedName>
        <fullName evidence="2">Uncharacterized protein</fullName>
    </submittedName>
</protein>
<dbReference type="STRING" id="119000.SAMN05661010_02203"/>